<feature type="transmembrane region" description="Helical" evidence="8">
    <location>
        <begin position="264"/>
        <end position="282"/>
    </location>
</feature>
<dbReference type="Gene3D" id="1.10.287.1260">
    <property type="match status" value="1"/>
</dbReference>
<dbReference type="InterPro" id="IPR006685">
    <property type="entry name" value="MscS_channel_2nd"/>
</dbReference>
<feature type="transmembrane region" description="Helical" evidence="8">
    <location>
        <begin position="226"/>
        <end position="244"/>
    </location>
</feature>
<feature type="transmembrane region" description="Helical" evidence="8">
    <location>
        <begin position="456"/>
        <end position="476"/>
    </location>
</feature>
<evidence type="ECO:0000259" key="12">
    <source>
        <dbReference type="Pfam" id="PF21088"/>
    </source>
</evidence>
<keyword evidence="14" id="KW-1185">Reference proteome</keyword>
<dbReference type="Pfam" id="PF21088">
    <property type="entry name" value="MS_channel_1st"/>
    <property type="match status" value="1"/>
</dbReference>
<evidence type="ECO:0000256" key="7">
    <source>
        <dbReference type="SAM" id="MobiDB-lite"/>
    </source>
</evidence>
<name>A0A328C5X2_9DELT</name>
<keyword evidence="4 8" id="KW-0812">Transmembrane</keyword>
<dbReference type="InterPro" id="IPR011066">
    <property type="entry name" value="MscS_channel_C_sf"/>
</dbReference>
<dbReference type="Pfam" id="PF00924">
    <property type="entry name" value="MS_channel_2nd"/>
    <property type="match status" value="1"/>
</dbReference>
<evidence type="ECO:0000256" key="8">
    <source>
        <dbReference type="SAM" id="Phobius"/>
    </source>
</evidence>
<protein>
    <recommendedName>
        <fullName evidence="15">Mechanosensitive ion channel protein MscS</fullName>
    </recommendedName>
</protein>
<dbReference type="InterPro" id="IPR052702">
    <property type="entry name" value="MscS-like_channel"/>
</dbReference>
<dbReference type="SUPFAM" id="SSF50182">
    <property type="entry name" value="Sm-like ribonucleoproteins"/>
    <property type="match status" value="1"/>
</dbReference>
<keyword evidence="3" id="KW-1003">Cell membrane</keyword>
<accession>A0A328C5X2</accession>
<dbReference type="Gene3D" id="3.30.70.100">
    <property type="match status" value="1"/>
</dbReference>
<feature type="domain" description="Mechanosensitive ion channel transmembrane helices 2/3" evidence="12">
    <location>
        <begin position="503"/>
        <end position="544"/>
    </location>
</feature>
<evidence type="ECO:0000313" key="14">
    <source>
        <dbReference type="Proteomes" id="UP000249169"/>
    </source>
</evidence>
<evidence type="ECO:0000259" key="10">
    <source>
        <dbReference type="Pfam" id="PF00924"/>
    </source>
</evidence>
<dbReference type="InterPro" id="IPR049278">
    <property type="entry name" value="MS_channel_C"/>
</dbReference>
<dbReference type="InterPro" id="IPR011014">
    <property type="entry name" value="MscS_channel_TM-2"/>
</dbReference>
<evidence type="ECO:0000256" key="1">
    <source>
        <dbReference type="ARBA" id="ARBA00004651"/>
    </source>
</evidence>
<comment type="subcellular location">
    <subcellularLocation>
        <location evidence="1">Cell membrane</location>
        <topology evidence="1">Multi-pass membrane protein</topology>
    </subcellularLocation>
</comment>
<dbReference type="AlphaFoldDB" id="A0A328C5X2"/>
<dbReference type="Proteomes" id="UP000249169">
    <property type="component" value="Unassembled WGS sequence"/>
</dbReference>
<dbReference type="GO" id="GO:0005886">
    <property type="term" value="C:plasma membrane"/>
    <property type="evidence" value="ECO:0007669"/>
    <property type="project" value="UniProtKB-SubCell"/>
</dbReference>
<evidence type="ECO:0000256" key="6">
    <source>
        <dbReference type="ARBA" id="ARBA00023136"/>
    </source>
</evidence>
<gene>
    <name evidence="13" type="ORF">DL240_11715</name>
</gene>
<feature type="transmembrane region" description="Helical" evidence="8">
    <location>
        <begin position="140"/>
        <end position="157"/>
    </location>
</feature>
<feature type="transmembrane region" description="Helical" evidence="8">
    <location>
        <begin position="187"/>
        <end position="206"/>
    </location>
</feature>
<evidence type="ECO:0008006" key="15">
    <source>
        <dbReference type="Google" id="ProtNLM"/>
    </source>
</evidence>
<feature type="domain" description="Mechanosensitive ion channel MscS C-terminal" evidence="11">
    <location>
        <begin position="620"/>
        <end position="703"/>
    </location>
</feature>
<organism evidence="13 14">
    <name type="scientific">Lujinxingia litoralis</name>
    <dbReference type="NCBI Taxonomy" id="2211119"/>
    <lineage>
        <taxon>Bacteria</taxon>
        <taxon>Deltaproteobacteria</taxon>
        <taxon>Bradymonadales</taxon>
        <taxon>Lujinxingiaceae</taxon>
        <taxon>Lujinxingia</taxon>
    </lineage>
</organism>
<feature type="chain" id="PRO_5016337366" description="Mechanosensitive ion channel protein MscS" evidence="9">
    <location>
        <begin position="22"/>
        <end position="749"/>
    </location>
</feature>
<dbReference type="PANTHER" id="PTHR30347">
    <property type="entry name" value="POTASSIUM CHANNEL RELATED"/>
    <property type="match status" value="1"/>
</dbReference>
<keyword evidence="5 8" id="KW-1133">Transmembrane helix</keyword>
<dbReference type="InterPro" id="IPR049142">
    <property type="entry name" value="MS_channel_1st"/>
</dbReference>
<feature type="transmembrane region" description="Helical" evidence="8">
    <location>
        <begin position="288"/>
        <end position="309"/>
    </location>
</feature>
<feature type="transmembrane region" description="Helical" evidence="8">
    <location>
        <begin position="338"/>
        <end position="357"/>
    </location>
</feature>
<feature type="domain" description="Mechanosensitive ion channel MscS" evidence="10">
    <location>
        <begin position="545"/>
        <end position="611"/>
    </location>
</feature>
<feature type="signal peptide" evidence="9">
    <location>
        <begin position="1"/>
        <end position="21"/>
    </location>
</feature>
<dbReference type="PANTHER" id="PTHR30347:SF1">
    <property type="entry name" value="MECHANOSENSITIVE CHANNEL MSCK"/>
    <property type="match status" value="1"/>
</dbReference>
<feature type="region of interest" description="Disordered" evidence="7">
    <location>
        <begin position="729"/>
        <end position="749"/>
    </location>
</feature>
<evidence type="ECO:0000256" key="4">
    <source>
        <dbReference type="ARBA" id="ARBA00022692"/>
    </source>
</evidence>
<reference evidence="13 14" key="1">
    <citation type="submission" date="2018-05" db="EMBL/GenBank/DDBJ databases">
        <title>Lujinxingia marina gen. nov. sp. nov., a new facultative anaerobic member of the class Deltaproteobacteria, and proposal of Lujinxingaceae fam. nov.</title>
        <authorList>
            <person name="Li C.-M."/>
        </authorList>
    </citation>
    <scope>NUCLEOTIDE SEQUENCE [LARGE SCALE GENOMIC DNA]</scope>
    <source>
        <strain evidence="13 14">B210</strain>
    </source>
</reference>
<evidence type="ECO:0000256" key="3">
    <source>
        <dbReference type="ARBA" id="ARBA00022475"/>
    </source>
</evidence>
<evidence type="ECO:0000256" key="9">
    <source>
        <dbReference type="SAM" id="SignalP"/>
    </source>
</evidence>
<evidence type="ECO:0000313" key="13">
    <source>
        <dbReference type="EMBL" id="RAL21523.1"/>
    </source>
</evidence>
<dbReference type="SUPFAM" id="SSF82689">
    <property type="entry name" value="Mechanosensitive channel protein MscS (YggB), C-terminal domain"/>
    <property type="match status" value="1"/>
</dbReference>
<feature type="transmembrane region" description="Helical" evidence="8">
    <location>
        <begin position="527"/>
        <end position="546"/>
    </location>
</feature>
<dbReference type="EMBL" id="QHKO01000005">
    <property type="protein sequence ID" value="RAL21523.1"/>
    <property type="molecule type" value="Genomic_DNA"/>
</dbReference>
<comment type="caution">
    <text evidence="13">The sequence shown here is derived from an EMBL/GenBank/DDBJ whole genome shotgun (WGS) entry which is preliminary data.</text>
</comment>
<feature type="transmembrane region" description="Helical" evidence="8">
    <location>
        <begin position="497"/>
        <end position="521"/>
    </location>
</feature>
<evidence type="ECO:0000259" key="11">
    <source>
        <dbReference type="Pfam" id="PF21082"/>
    </source>
</evidence>
<feature type="transmembrane region" description="Helical" evidence="8">
    <location>
        <begin position="363"/>
        <end position="381"/>
    </location>
</feature>
<dbReference type="Pfam" id="PF21082">
    <property type="entry name" value="MS_channel_3rd"/>
    <property type="match status" value="1"/>
</dbReference>
<keyword evidence="6 8" id="KW-0472">Membrane</keyword>
<feature type="transmembrane region" description="Helical" evidence="8">
    <location>
        <begin position="418"/>
        <end position="436"/>
    </location>
</feature>
<evidence type="ECO:0000256" key="2">
    <source>
        <dbReference type="ARBA" id="ARBA00008017"/>
    </source>
</evidence>
<keyword evidence="9" id="KW-0732">Signal</keyword>
<dbReference type="InterPro" id="IPR010920">
    <property type="entry name" value="LSM_dom_sf"/>
</dbReference>
<dbReference type="GO" id="GO:0055085">
    <property type="term" value="P:transmembrane transport"/>
    <property type="evidence" value="ECO:0007669"/>
    <property type="project" value="InterPro"/>
</dbReference>
<feature type="region of interest" description="Disordered" evidence="7">
    <location>
        <begin position="25"/>
        <end position="71"/>
    </location>
</feature>
<dbReference type="InterPro" id="IPR023408">
    <property type="entry name" value="MscS_beta-dom_sf"/>
</dbReference>
<dbReference type="SUPFAM" id="SSF82861">
    <property type="entry name" value="Mechanosensitive channel protein MscS (YggB), transmembrane region"/>
    <property type="match status" value="1"/>
</dbReference>
<dbReference type="Gene3D" id="2.30.30.60">
    <property type="match status" value="1"/>
</dbReference>
<proteinExistence type="inferred from homology"/>
<sequence>MLLSILAALMVITLGGLGQSAAQPIDLPFTGPSSSTQQNESTPQKDSASQNDSASSEGSDTGDTPAPEVPSVQVEPVEPGLAHAQEQLEENYADFLVREPLHFDLSLVDNLLSDARIVWNEARVMRADLSRIDPWRLVDWAVPILIALIFGVLFILFDRQALRMAQRTQLFIHADLSPWVTSVLRSAVLLLGRVLALALLIALSYFPIQATFSSAPWTLVLTDALWWLLAYRAAHALIVTSLRLSPVDPGATAHYLRLERFALITLRISLGYILVLVALRNFGYRPDAIGFVAFAFRLTLALAPIYLFFARDAVLALLPDHTSSPLYGIVRRGISANYYGMLAVTIALLLFNAAGFVHAATFILARGYTLIVLVTLSFSAAERLRAFVAQKSEEAQEASDQGDEEASASPLYKAVEQWTLAVGGLLVVVFALRLLALYEPVVTLLKIPLLSVGNVAISIHSLLTVGLIVAATILSIRLFKAVLNAKIYPAFNVDVGVAYAVNTLINYALIVVAFVMSMMALGVQPSAVMVVLASLGVGIGFGLQNLTENLISGFILLFGRAVKKGDFISVNDVYGRVEAVGARSVVVRTPDNYDMLIPSKDIVSGRIINWTFHDSIVRVHIPIGVAYASDPRQVEELLLKAAARDSNILEHPAPDVWLVGFGDNSIDFELLVHFDCRTITERKLRGKFNFVLWEVLHEAGIEIPFPQRDVHLRSVDFLPEINRQLGFARHPSEAADAPRNQTRDGSDAD</sequence>
<evidence type="ECO:0000256" key="5">
    <source>
        <dbReference type="ARBA" id="ARBA00022989"/>
    </source>
</evidence>
<feature type="compositionally biased region" description="Polar residues" evidence="7">
    <location>
        <begin position="31"/>
        <end position="62"/>
    </location>
</feature>
<comment type="similarity">
    <text evidence="2">Belongs to the MscS (TC 1.A.23) family.</text>
</comment>